<dbReference type="PANTHER" id="PTHR45266:SF3">
    <property type="entry name" value="OXALOACETATE DECARBOXYLASE ALPHA CHAIN"/>
    <property type="match status" value="1"/>
</dbReference>
<dbReference type="GO" id="GO:0009317">
    <property type="term" value="C:acetyl-CoA carboxylase complex"/>
    <property type="evidence" value="ECO:0007669"/>
    <property type="project" value="InterPro"/>
</dbReference>
<dbReference type="AlphaFoldDB" id="A0A1G5RXA3"/>
<dbReference type="UniPathway" id="UPA00094"/>
<name>A0A1G5RXA3_9FIRM</name>
<sequence length="168" mass="17771">METREIEILLQAFNATDLTRMAYSKEGFSLVLERQSDKPVFAETHGISQPSISAPASLPVAALNSAPVPAPAPGAATTAAPTAPAASPEDLIKAPLVGVFYNAPAPDAAPFVTSGQTVKKGQTLCIIEAMKVMNEIQAEWDGVVDQILARPEDIVEYGQPLFSIRRLG</sequence>
<dbReference type="InterPro" id="IPR001882">
    <property type="entry name" value="Biotin_BS"/>
</dbReference>
<dbReference type="InterPro" id="IPR011053">
    <property type="entry name" value="Single_hybrid_motif"/>
</dbReference>
<dbReference type="Pfam" id="PF00364">
    <property type="entry name" value="Biotin_lipoyl"/>
    <property type="match status" value="1"/>
</dbReference>
<dbReference type="GO" id="GO:0003989">
    <property type="term" value="F:acetyl-CoA carboxylase activity"/>
    <property type="evidence" value="ECO:0007669"/>
    <property type="project" value="InterPro"/>
</dbReference>
<dbReference type="SUPFAM" id="SSF51230">
    <property type="entry name" value="Single hybrid motif"/>
    <property type="match status" value="1"/>
</dbReference>
<evidence type="ECO:0000256" key="2">
    <source>
        <dbReference type="ARBA" id="ARBA00017562"/>
    </source>
</evidence>
<keyword evidence="7 8" id="KW-0092">Biotin</keyword>
<organism evidence="10 11">
    <name type="scientific">Acidaminobacter hydrogenoformans DSM 2784</name>
    <dbReference type="NCBI Taxonomy" id="1120920"/>
    <lineage>
        <taxon>Bacteria</taxon>
        <taxon>Bacillati</taxon>
        <taxon>Bacillota</taxon>
        <taxon>Clostridia</taxon>
        <taxon>Peptostreptococcales</taxon>
        <taxon>Acidaminobacteraceae</taxon>
        <taxon>Acidaminobacter</taxon>
    </lineage>
</organism>
<evidence type="ECO:0000256" key="1">
    <source>
        <dbReference type="ARBA" id="ARBA00005194"/>
    </source>
</evidence>
<evidence type="ECO:0000256" key="6">
    <source>
        <dbReference type="ARBA" id="ARBA00023160"/>
    </source>
</evidence>
<dbReference type="PROSITE" id="PS50968">
    <property type="entry name" value="BIOTINYL_LIPOYL"/>
    <property type="match status" value="1"/>
</dbReference>
<evidence type="ECO:0000259" key="9">
    <source>
        <dbReference type="PROSITE" id="PS50968"/>
    </source>
</evidence>
<evidence type="ECO:0000256" key="5">
    <source>
        <dbReference type="ARBA" id="ARBA00023098"/>
    </source>
</evidence>
<dbReference type="InterPro" id="IPR050709">
    <property type="entry name" value="Biotin_Carboxyl_Carrier/Decarb"/>
</dbReference>
<evidence type="ECO:0000256" key="7">
    <source>
        <dbReference type="ARBA" id="ARBA00023267"/>
    </source>
</evidence>
<keyword evidence="6 8" id="KW-0275">Fatty acid biosynthesis</keyword>
<gene>
    <name evidence="10" type="ORF">SAMN03080599_01358</name>
</gene>
<dbReference type="PRINTS" id="PR01071">
    <property type="entry name" value="ACOABIOTINCC"/>
</dbReference>
<dbReference type="EMBL" id="FMWL01000005">
    <property type="protein sequence ID" value="SCZ78636.1"/>
    <property type="molecule type" value="Genomic_DNA"/>
</dbReference>
<keyword evidence="4 8" id="KW-0276">Fatty acid metabolism</keyword>
<dbReference type="PROSITE" id="PS00188">
    <property type="entry name" value="BIOTIN"/>
    <property type="match status" value="1"/>
</dbReference>
<evidence type="ECO:0000313" key="11">
    <source>
        <dbReference type="Proteomes" id="UP000199208"/>
    </source>
</evidence>
<dbReference type="CDD" id="cd06850">
    <property type="entry name" value="biotinyl_domain"/>
    <property type="match status" value="1"/>
</dbReference>
<dbReference type="PANTHER" id="PTHR45266">
    <property type="entry name" value="OXALOACETATE DECARBOXYLASE ALPHA CHAIN"/>
    <property type="match status" value="1"/>
</dbReference>
<dbReference type="STRING" id="1120920.SAMN03080599_01358"/>
<dbReference type="InterPro" id="IPR001249">
    <property type="entry name" value="AcCoA_biotinCC"/>
</dbReference>
<dbReference type="Proteomes" id="UP000199208">
    <property type="component" value="Unassembled WGS sequence"/>
</dbReference>
<comment type="function">
    <text evidence="8">This protein is a component of the acetyl coenzyme A carboxylase complex; first, biotin carboxylase catalyzes the carboxylation of the carrier protein and then the transcarboxylase transfers the carboxyl group to form malonyl-CoA.</text>
</comment>
<keyword evidence="11" id="KW-1185">Reference proteome</keyword>
<keyword evidence="3 8" id="KW-0444">Lipid biosynthesis</keyword>
<dbReference type="OrthoDB" id="9811735at2"/>
<comment type="pathway">
    <text evidence="1 8">Lipid metabolism; fatty acid biosynthesis.</text>
</comment>
<protein>
    <recommendedName>
        <fullName evidence="2 8">Biotin carboxyl carrier protein of acetyl-CoA carboxylase</fullName>
    </recommendedName>
</protein>
<dbReference type="FunFam" id="2.40.50.100:FF:000003">
    <property type="entry name" value="Acetyl-CoA carboxylase biotin carboxyl carrier protein"/>
    <property type="match status" value="1"/>
</dbReference>
<accession>A0A1G5RXA3</accession>
<proteinExistence type="predicted"/>
<dbReference type="Gene3D" id="2.40.50.100">
    <property type="match status" value="1"/>
</dbReference>
<evidence type="ECO:0000256" key="8">
    <source>
        <dbReference type="RuleBase" id="RU364072"/>
    </source>
</evidence>
<reference evidence="10 11" key="1">
    <citation type="submission" date="2016-10" db="EMBL/GenBank/DDBJ databases">
        <authorList>
            <person name="de Groot N.N."/>
        </authorList>
    </citation>
    <scope>NUCLEOTIDE SEQUENCE [LARGE SCALE GENOMIC DNA]</scope>
    <source>
        <strain evidence="10 11">DSM 2784</strain>
    </source>
</reference>
<feature type="domain" description="Lipoyl-binding" evidence="9">
    <location>
        <begin position="82"/>
        <end position="165"/>
    </location>
</feature>
<dbReference type="RefSeq" id="WP_092590141.1">
    <property type="nucleotide sequence ID" value="NZ_FMWL01000005.1"/>
</dbReference>
<evidence type="ECO:0000313" key="10">
    <source>
        <dbReference type="EMBL" id="SCZ78636.1"/>
    </source>
</evidence>
<evidence type="ECO:0000256" key="4">
    <source>
        <dbReference type="ARBA" id="ARBA00022832"/>
    </source>
</evidence>
<dbReference type="GO" id="GO:0006633">
    <property type="term" value="P:fatty acid biosynthetic process"/>
    <property type="evidence" value="ECO:0007669"/>
    <property type="project" value="UniProtKB-UniPathway"/>
</dbReference>
<dbReference type="NCBIfam" id="TIGR00531">
    <property type="entry name" value="BCCP"/>
    <property type="match status" value="1"/>
</dbReference>
<keyword evidence="5 8" id="KW-0443">Lipid metabolism</keyword>
<dbReference type="InterPro" id="IPR000089">
    <property type="entry name" value="Biotin_lipoyl"/>
</dbReference>
<evidence type="ECO:0000256" key="3">
    <source>
        <dbReference type="ARBA" id="ARBA00022516"/>
    </source>
</evidence>